<sequence>MFALPRPAFIAAAAIVLAGAASSAMAEVELGFYGGVQGANDSTVSIHRDSTLADREFAAAWDGKSLSMPLYWGVRATWWRDDNIGVGVDFTHNKIHADGQTLTDAGLNTLGFNDGLNILTLNIYKRWPQAFSFGTPYIGGGLGIAVPRVEVAGAGSNTADYQVTGPAATWMAGLSYPIADNWSLFGEYKGTYSMNTTDLNTGGTLETNVVTNAVNIGVTFNF</sequence>
<feature type="chain" id="PRO_5011986624" evidence="1">
    <location>
        <begin position="27"/>
        <end position="222"/>
    </location>
</feature>
<dbReference type="Gene3D" id="2.40.160.20">
    <property type="match status" value="1"/>
</dbReference>
<name>A0A1W6P336_9RHOB</name>
<dbReference type="EMBL" id="CP019937">
    <property type="protein sequence ID" value="ARO15760.1"/>
    <property type="molecule type" value="Genomic_DNA"/>
</dbReference>
<feature type="signal peptide" evidence="1">
    <location>
        <begin position="1"/>
        <end position="26"/>
    </location>
</feature>
<dbReference type="InterPro" id="IPR011250">
    <property type="entry name" value="OMP/PagP_B-barrel"/>
</dbReference>
<evidence type="ECO:0000313" key="3">
    <source>
        <dbReference type="Proteomes" id="UP000242447"/>
    </source>
</evidence>
<accession>A0A1W6P336</accession>
<dbReference type="KEGG" id="kro:BVG79_02420"/>
<dbReference type="SUPFAM" id="SSF56925">
    <property type="entry name" value="OMPA-like"/>
    <property type="match status" value="1"/>
</dbReference>
<dbReference type="AlphaFoldDB" id="A0A1W6P336"/>
<dbReference type="Proteomes" id="UP000242447">
    <property type="component" value="Chromosome"/>
</dbReference>
<dbReference type="RefSeq" id="WP_085787114.1">
    <property type="nucleotide sequence ID" value="NZ_CP019937.1"/>
</dbReference>
<keyword evidence="3" id="KW-1185">Reference proteome</keyword>
<keyword evidence="1" id="KW-0732">Signal</keyword>
<dbReference type="OrthoDB" id="9810784at2"/>
<evidence type="ECO:0000256" key="1">
    <source>
        <dbReference type="SAM" id="SignalP"/>
    </source>
</evidence>
<evidence type="ECO:0000313" key="2">
    <source>
        <dbReference type="EMBL" id="ARO15760.1"/>
    </source>
</evidence>
<protein>
    <submittedName>
        <fullName evidence="2">Lipid A oxidase (Involved in formation of 2-aminogluconate) protein</fullName>
    </submittedName>
</protein>
<organism evidence="2 3">
    <name type="scientific">Ketogulonicigenium robustum</name>
    <dbReference type="NCBI Taxonomy" id="92947"/>
    <lineage>
        <taxon>Bacteria</taxon>
        <taxon>Pseudomonadati</taxon>
        <taxon>Pseudomonadota</taxon>
        <taxon>Alphaproteobacteria</taxon>
        <taxon>Rhodobacterales</taxon>
        <taxon>Roseobacteraceae</taxon>
        <taxon>Ketogulonicigenium</taxon>
    </lineage>
</organism>
<reference evidence="2 3" key="1">
    <citation type="submission" date="2017-02" db="EMBL/GenBank/DDBJ databases">
        <title>Ketogulonicigenium robustum SPU B003 Genome sequencing and assembly.</title>
        <authorList>
            <person name="Li Y."/>
            <person name="Liu L."/>
            <person name="Wang C."/>
            <person name="Zhang M."/>
            <person name="Zhang T."/>
            <person name="Zhang Y."/>
        </authorList>
    </citation>
    <scope>NUCLEOTIDE SEQUENCE [LARGE SCALE GENOMIC DNA]</scope>
    <source>
        <strain evidence="2 3">SPU_B003</strain>
    </source>
</reference>
<proteinExistence type="predicted"/>
<dbReference type="STRING" id="92947.BVG79_02420"/>
<gene>
    <name evidence="2" type="ORF">BVG79_02420</name>
</gene>